<accession>A0A392TJP3</accession>
<keyword evidence="2" id="KW-1185">Reference proteome</keyword>
<dbReference type="AlphaFoldDB" id="A0A392TJP3"/>
<name>A0A392TJP3_9FABA</name>
<organism evidence="1 2">
    <name type="scientific">Trifolium medium</name>
    <dbReference type="NCBI Taxonomy" id="97028"/>
    <lineage>
        <taxon>Eukaryota</taxon>
        <taxon>Viridiplantae</taxon>
        <taxon>Streptophyta</taxon>
        <taxon>Embryophyta</taxon>
        <taxon>Tracheophyta</taxon>
        <taxon>Spermatophyta</taxon>
        <taxon>Magnoliopsida</taxon>
        <taxon>eudicotyledons</taxon>
        <taxon>Gunneridae</taxon>
        <taxon>Pentapetalae</taxon>
        <taxon>rosids</taxon>
        <taxon>fabids</taxon>
        <taxon>Fabales</taxon>
        <taxon>Fabaceae</taxon>
        <taxon>Papilionoideae</taxon>
        <taxon>50 kb inversion clade</taxon>
        <taxon>NPAAA clade</taxon>
        <taxon>Hologalegina</taxon>
        <taxon>IRL clade</taxon>
        <taxon>Trifolieae</taxon>
        <taxon>Trifolium</taxon>
    </lineage>
</organism>
<comment type="caution">
    <text evidence="1">The sequence shown here is derived from an EMBL/GenBank/DDBJ whole genome shotgun (WGS) entry which is preliminary data.</text>
</comment>
<protein>
    <submittedName>
        <fullName evidence="1">Uncharacterized protein</fullName>
    </submittedName>
</protein>
<dbReference type="EMBL" id="LXQA010579896">
    <property type="protein sequence ID" value="MCI60356.1"/>
    <property type="molecule type" value="Genomic_DNA"/>
</dbReference>
<reference evidence="1 2" key="1">
    <citation type="journal article" date="2018" name="Front. Plant Sci.">
        <title>Red Clover (Trifolium pratense) and Zigzag Clover (T. medium) - A Picture of Genomic Similarities and Differences.</title>
        <authorList>
            <person name="Dluhosova J."/>
            <person name="Istvanek J."/>
            <person name="Nedelnik J."/>
            <person name="Repkova J."/>
        </authorList>
    </citation>
    <scope>NUCLEOTIDE SEQUENCE [LARGE SCALE GENOMIC DNA]</scope>
    <source>
        <strain evidence="2">cv. 10/8</strain>
        <tissue evidence="1">Leaf</tissue>
    </source>
</reference>
<proteinExistence type="predicted"/>
<feature type="non-terminal residue" evidence="1">
    <location>
        <position position="1"/>
    </location>
</feature>
<evidence type="ECO:0000313" key="2">
    <source>
        <dbReference type="Proteomes" id="UP000265520"/>
    </source>
</evidence>
<evidence type="ECO:0000313" key="1">
    <source>
        <dbReference type="EMBL" id="MCI60356.1"/>
    </source>
</evidence>
<sequence length="47" mass="4911">VKPPKPAKPTKPISSANQASFTSALFKGVGTLSIGARSKMQIRKPTS</sequence>
<dbReference type="Proteomes" id="UP000265520">
    <property type="component" value="Unassembled WGS sequence"/>
</dbReference>